<dbReference type="SUPFAM" id="SSF46689">
    <property type="entry name" value="Homeodomain-like"/>
    <property type="match status" value="1"/>
</dbReference>
<dbReference type="GO" id="GO:0003677">
    <property type="term" value="F:DNA binding"/>
    <property type="evidence" value="ECO:0007669"/>
    <property type="project" value="InterPro"/>
</dbReference>
<dbReference type="InterPro" id="IPR047655">
    <property type="entry name" value="Transpos_IS630-like"/>
</dbReference>
<dbReference type="InterPro" id="IPR036388">
    <property type="entry name" value="WH-like_DNA-bd_sf"/>
</dbReference>
<reference evidence="4" key="1">
    <citation type="submission" date="2023-06" db="EMBL/GenBank/DDBJ databases">
        <title>Male Hemibagrus guttatus genome.</title>
        <authorList>
            <person name="Bian C."/>
        </authorList>
    </citation>
    <scope>NUCLEOTIDE SEQUENCE</scope>
    <source>
        <strain evidence="4">Male_cb2023</strain>
        <tissue evidence="4">Muscle</tissue>
    </source>
</reference>
<dbReference type="PANTHER" id="PTHR23022:SF135">
    <property type="entry name" value="SI:DKEY-77F5.3"/>
    <property type="match status" value="1"/>
</dbReference>
<dbReference type="Gene3D" id="1.10.10.10">
    <property type="entry name" value="Winged helix-like DNA-binding domain superfamily/Winged helix DNA-binding domain"/>
    <property type="match status" value="1"/>
</dbReference>
<evidence type="ECO:0000259" key="2">
    <source>
        <dbReference type="Pfam" id="PF13358"/>
    </source>
</evidence>
<feature type="non-terminal residue" evidence="4">
    <location>
        <position position="1"/>
    </location>
</feature>
<evidence type="ECO:0000313" key="5">
    <source>
        <dbReference type="Proteomes" id="UP001274896"/>
    </source>
</evidence>
<dbReference type="EMBL" id="JAUCMX010000755">
    <property type="protein sequence ID" value="KAK3505615.1"/>
    <property type="molecule type" value="Genomic_DNA"/>
</dbReference>
<dbReference type="InterPro" id="IPR057667">
    <property type="entry name" value="HTH_SB"/>
</dbReference>
<dbReference type="NCBIfam" id="NF033545">
    <property type="entry name" value="transpos_IS630"/>
    <property type="match status" value="1"/>
</dbReference>
<sequence>AWYPGTGVNETWAGRVLGALGLGREAHGVEVVGVFVSCQEFTWDSQTPNSTMAKTKELSKDTRNKIVDLHQAGKTESAIGKQLGVKKSTVGAIIRKWKTYKTTDNLPRSGAPRKISPRGVKMITRTVSKNPRTTRGDLVNDLQRAGTKVTKATISNTLRRQGLKSCSARRVPLLKPVHVRVRLKSAREHLDDPEEDWENVIWSDETKIELFGKNSTCGVWRRKNAELHPKNTIPTVKHGGGNITLWGCFSAKGPGRLIRVKERMNGAMYREILSKNLLPSARALKMKRGWVFQHDNDPKHTARATKEWLRKKHFKVLEWPSQSPDLNPIENLWRELKIRVAQRQPQNITALEEICMEEWAKLPATVCKNLVATYRKRLTSVIANKGMRDCSITDGGCSALASALRSNSSSHLRELDLYNNNPGESGVKLLSDLLKDPLCTLETL</sequence>
<dbReference type="InterPro" id="IPR038717">
    <property type="entry name" value="Tc1-like_DDE_dom"/>
</dbReference>
<dbReference type="Gene3D" id="3.30.420.10">
    <property type="entry name" value="Ribonuclease H-like superfamily/Ribonuclease H"/>
    <property type="match status" value="1"/>
</dbReference>
<dbReference type="InterPro" id="IPR002492">
    <property type="entry name" value="Transposase_Tc1-like"/>
</dbReference>
<evidence type="ECO:0000259" key="1">
    <source>
        <dbReference type="Pfam" id="PF01498"/>
    </source>
</evidence>
<dbReference type="GO" id="GO:0006313">
    <property type="term" value="P:DNA transposition"/>
    <property type="evidence" value="ECO:0007669"/>
    <property type="project" value="InterPro"/>
</dbReference>
<dbReference type="GO" id="GO:0015074">
    <property type="term" value="P:DNA integration"/>
    <property type="evidence" value="ECO:0007669"/>
    <property type="project" value="InterPro"/>
</dbReference>
<dbReference type="InterPro" id="IPR009057">
    <property type="entry name" value="Homeodomain-like_sf"/>
</dbReference>
<accession>A0AAE0PQA1</accession>
<feature type="domain" description="Transposase Tc1-like" evidence="1">
    <location>
        <begin position="122"/>
        <end position="191"/>
    </location>
</feature>
<protein>
    <recommendedName>
        <fullName evidence="6">Transposase</fullName>
    </recommendedName>
</protein>
<dbReference type="Pfam" id="PF25787">
    <property type="entry name" value="HTH_SB"/>
    <property type="match status" value="1"/>
</dbReference>
<comment type="caution">
    <text evidence="4">The sequence shown here is derived from an EMBL/GenBank/DDBJ whole genome shotgun (WGS) entry which is preliminary data.</text>
</comment>
<evidence type="ECO:0000259" key="3">
    <source>
        <dbReference type="Pfam" id="PF25787"/>
    </source>
</evidence>
<dbReference type="InterPro" id="IPR052338">
    <property type="entry name" value="Transposase_5"/>
</dbReference>
<dbReference type="Pfam" id="PF01498">
    <property type="entry name" value="HTH_Tnp_Tc3_2"/>
    <property type="match status" value="1"/>
</dbReference>
<proteinExistence type="predicted"/>
<organism evidence="4 5">
    <name type="scientific">Hemibagrus guttatus</name>
    <dbReference type="NCBI Taxonomy" id="175788"/>
    <lineage>
        <taxon>Eukaryota</taxon>
        <taxon>Metazoa</taxon>
        <taxon>Chordata</taxon>
        <taxon>Craniata</taxon>
        <taxon>Vertebrata</taxon>
        <taxon>Euteleostomi</taxon>
        <taxon>Actinopterygii</taxon>
        <taxon>Neopterygii</taxon>
        <taxon>Teleostei</taxon>
        <taxon>Ostariophysi</taxon>
        <taxon>Siluriformes</taxon>
        <taxon>Bagridae</taxon>
        <taxon>Hemibagrus</taxon>
    </lineage>
</organism>
<evidence type="ECO:0000313" key="4">
    <source>
        <dbReference type="EMBL" id="KAK3505615.1"/>
    </source>
</evidence>
<dbReference type="Pfam" id="PF13358">
    <property type="entry name" value="DDE_3"/>
    <property type="match status" value="1"/>
</dbReference>
<evidence type="ECO:0008006" key="6">
    <source>
        <dbReference type="Google" id="ProtNLM"/>
    </source>
</evidence>
<keyword evidence="5" id="KW-1185">Reference proteome</keyword>
<dbReference type="PANTHER" id="PTHR23022">
    <property type="entry name" value="TRANSPOSABLE ELEMENT-RELATED"/>
    <property type="match status" value="1"/>
</dbReference>
<feature type="domain" description="Sleeping Beauty transposase HTH" evidence="3">
    <location>
        <begin position="52"/>
        <end position="103"/>
    </location>
</feature>
<dbReference type="Proteomes" id="UP001274896">
    <property type="component" value="Unassembled WGS sequence"/>
</dbReference>
<feature type="non-terminal residue" evidence="4">
    <location>
        <position position="444"/>
    </location>
</feature>
<dbReference type="InterPro" id="IPR036397">
    <property type="entry name" value="RNaseH_sf"/>
</dbReference>
<feature type="domain" description="Tc1-like transposase DDE" evidence="2">
    <location>
        <begin position="200"/>
        <end position="351"/>
    </location>
</feature>
<name>A0AAE0PQA1_9TELE</name>
<dbReference type="SMART" id="SM00368">
    <property type="entry name" value="LRR_RI"/>
    <property type="match status" value="2"/>
</dbReference>
<gene>
    <name evidence="4" type="ORF">QTP70_004922</name>
</gene>
<dbReference type="SUPFAM" id="SSF52047">
    <property type="entry name" value="RNI-like"/>
    <property type="match status" value="1"/>
</dbReference>
<dbReference type="AlphaFoldDB" id="A0AAE0PQA1"/>